<sequence length="294" mass="34801">MKKQHQDLNVFKKCLKEYHSYLKQYKKVSPLNLSLFIIDCLIFVIIMVGFIFQLVNHKTNNPLNIIFSYVVLTLSFYILIKFTIANFFYTNIYFIKIVVYEKSILLKNIKIEKKEVINWVPFWFLNLLILINVISTIVINYQAVEIFKDSSIISACISTLANILLIPSFATILNKITEIRKPILNNYTNLIKVQFVGFQDLFKTYQAAENFEYISFENISITSKRGIFVLNNLKSDASRITKFNEAIVAIYHEIWKKYVDFLKVTRQPNNKRIQKKVYFIERVFDQIFINFLEL</sequence>
<organism evidence="2 3">
    <name type="scientific">Spiroplasma eriocheiris</name>
    <dbReference type="NCBI Taxonomy" id="315358"/>
    <lineage>
        <taxon>Bacteria</taxon>
        <taxon>Bacillati</taxon>
        <taxon>Mycoplasmatota</taxon>
        <taxon>Mollicutes</taxon>
        <taxon>Entomoplasmatales</taxon>
        <taxon>Spiroplasmataceae</taxon>
        <taxon>Spiroplasma</taxon>
    </lineage>
</organism>
<dbReference type="STRING" id="315358.SERIO_v1c08950"/>
<proteinExistence type="predicted"/>
<dbReference type="KEGG" id="seri:SERIO_v1c08950"/>
<dbReference type="RefSeq" id="WP_047791654.1">
    <property type="nucleotide sequence ID" value="NZ_CP011856.1"/>
</dbReference>
<protein>
    <recommendedName>
        <fullName evidence="4">Transmembrane protein</fullName>
    </recommendedName>
</protein>
<evidence type="ECO:0000313" key="3">
    <source>
        <dbReference type="Proteomes" id="UP000035661"/>
    </source>
</evidence>
<keyword evidence="1" id="KW-0472">Membrane</keyword>
<evidence type="ECO:0000313" key="2">
    <source>
        <dbReference type="EMBL" id="AKM54455.1"/>
    </source>
</evidence>
<reference evidence="3" key="2">
    <citation type="submission" date="2015-06" db="EMBL/GenBank/DDBJ databases">
        <title>Complete genome sequence of Spiroplasma eriocheiris TDA-040725-5 (DSM 21848).</title>
        <authorList>
            <person name="Lo W.-S."/>
            <person name="Kuo C.-H."/>
        </authorList>
    </citation>
    <scope>NUCLEOTIDE SEQUENCE [LARGE SCALE GENOMIC DNA]</scope>
    <source>
        <strain evidence="3">TDA-040725-5</strain>
    </source>
</reference>
<feature type="transmembrane region" description="Helical" evidence="1">
    <location>
        <begin position="66"/>
        <end position="95"/>
    </location>
</feature>
<accession>A0A0H3XIW3</accession>
<keyword evidence="1" id="KW-1133">Transmembrane helix</keyword>
<feature type="transmembrane region" description="Helical" evidence="1">
    <location>
        <begin position="116"/>
        <end position="139"/>
    </location>
</feature>
<gene>
    <name evidence="2" type="ORF">SERIO_v1c08950</name>
</gene>
<name>A0A0H3XIW3_9MOLU</name>
<feature type="transmembrane region" description="Helical" evidence="1">
    <location>
        <begin position="151"/>
        <end position="173"/>
    </location>
</feature>
<dbReference type="AlphaFoldDB" id="A0A0H3XIW3"/>
<keyword evidence="1" id="KW-0812">Transmembrane</keyword>
<evidence type="ECO:0000256" key="1">
    <source>
        <dbReference type="SAM" id="Phobius"/>
    </source>
</evidence>
<feature type="transmembrane region" description="Helical" evidence="1">
    <location>
        <begin position="33"/>
        <end position="54"/>
    </location>
</feature>
<dbReference type="Proteomes" id="UP000035661">
    <property type="component" value="Chromosome"/>
</dbReference>
<evidence type="ECO:0008006" key="4">
    <source>
        <dbReference type="Google" id="ProtNLM"/>
    </source>
</evidence>
<keyword evidence="3" id="KW-1185">Reference proteome</keyword>
<dbReference type="EMBL" id="CP011856">
    <property type="protein sequence ID" value="AKM54455.1"/>
    <property type="molecule type" value="Genomic_DNA"/>
</dbReference>
<dbReference type="PATRIC" id="fig|743698.3.peg.902"/>
<reference evidence="2 3" key="1">
    <citation type="journal article" date="2015" name="Genome Biol. Evol.">
        <title>Found and Lost: The Fates of Horizontally Acquired Genes in Arthropod-Symbiotic Spiroplasma.</title>
        <authorList>
            <person name="Lo W.S."/>
            <person name="Gasparich G.E."/>
            <person name="Kuo C.H."/>
        </authorList>
    </citation>
    <scope>NUCLEOTIDE SEQUENCE [LARGE SCALE GENOMIC DNA]</scope>
    <source>
        <strain evidence="3">TDA-040725-5</strain>
    </source>
</reference>